<organism evidence="9 10">
    <name type="scientific">Pleuronectes platessa</name>
    <name type="common">European plaice</name>
    <dbReference type="NCBI Taxonomy" id="8262"/>
    <lineage>
        <taxon>Eukaryota</taxon>
        <taxon>Metazoa</taxon>
        <taxon>Chordata</taxon>
        <taxon>Craniata</taxon>
        <taxon>Vertebrata</taxon>
        <taxon>Euteleostomi</taxon>
        <taxon>Actinopterygii</taxon>
        <taxon>Neopterygii</taxon>
        <taxon>Teleostei</taxon>
        <taxon>Neoteleostei</taxon>
        <taxon>Acanthomorphata</taxon>
        <taxon>Carangaria</taxon>
        <taxon>Pleuronectiformes</taxon>
        <taxon>Pleuronectoidei</taxon>
        <taxon>Pleuronectidae</taxon>
        <taxon>Pleuronectes</taxon>
    </lineage>
</organism>
<feature type="compositionally biased region" description="Polar residues" evidence="7">
    <location>
        <begin position="41"/>
        <end position="50"/>
    </location>
</feature>
<evidence type="ECO:0000313" key="9">
    <source>
        <dbReference type="EMBL" id="CAB1434881.1"/>
    </source>
</evidence>
<keyword evidence="6" id="KW-0325">Glycoprotein</keyword>
<gene>
    <name evidence="9" type="ORF">PLEPLA_LOCUS22986</name>
</gene>
<evidence type="ECO:0000256" key="5">
    <source>
        <dbReference type="ARBA" id="ARBA00023136"/>
    </source>
</evidence>
<keyword evidence="3 8" id="KW-0732">Signal</keyword>
<dbReference type="InterPro" id="IPR026664">
    <property type="entry name" value="Stereocilin-rel"/>
</dbReference>
<dbReference type="PANTHER" id="PTHR23412:SF6">
    <property type="entry name" value="MESOTHELIN"/>
    <property type="match status" value="1"/>
</dbReference>
<proteinExistence type="inferred from homology"/>
<dbReference type="PANTHER" id="PTHR23412">
    <property type="entry name" value="STEREOCILIN RELATED"/>
    <property type="match status" value="1"/>
</dbReference>
<dbReference type="GO" id="GO:0009986">
    <property type="term" value="C:cell surface"/>
    <property type="evidence" value="ECO:0007669"/>
    <property type="project" value="TreeGrafter"/>
</dbReference>
<dbReference type="Pfam" id="PF06060">
    <property type="entry name" value="Mesothelin"/>
    <property type="match status" value="1"/>
</dbReference>
<comment type="caution">
    <text evidence="9">The sequence shown here is derived from an EMBL/GenBank/DDBJ whole genome shotgun (WGS) entry which is preliminary data.</text>
</comment>
<evidence type="ECO:0000256" key="2">
    <source>
        <dbReference type="ARBA" id="ARBA00011016"/>
    </source>
</evidence>
<evidence type="ECO:0000256" key="7">
    <source>
        <dbReference type="SAM" id="MobiDB-lite"/>
    </source>
</evidence>
<feature type="region of interest" description="Disordered" evidence="7">
    <location>
        <begin position="30"/>
        <end position="50"/>
    </location>
</feature>
<dbReference type="EMBL" id="CADEAL010001704">
    <property type="protein sequence ID" value="CAB1434881.1"/>
    <property type="molecule type" value="Genomic_DNA"/>
</dbReference>
<dbReference type="GO" id="GO:0007160">
    <property type="term" value="P:cell-matrix adhesion"/>
    <property type="evidence" value="ECO:0007669"/>
    <property type="project" value="TreeGrafter"/>
</dbReference>
<protein>
    <submittedName>
        <fullName evidence="9">Uncharacterized protein</fullName>
    </submittedName>
</protein>
<accession>A0A9N7URD1</accession>
<keyword evidence="5" id="KW-0472">Membrane</keyword>
<comment type="similarity">
    <text evidence="2">Belongs to the mesothelin family.</text>
</comment>
<name>A0A9N7URD1_PLEPL</name>
<feature type="signal peptide" evidence="8">
    <location>
        <begin position="1"/>
        <end position="27"/>
    </location>
</feature>
<evidence type="ECO:0000256" key="6">
    <source>
        <dbReference type="ARBA" id="ARBA00023180"/>
    </source>
</evidence>
<evidence type="ECO:0000256" key="4">
    <source>
        <dbReference type="ARBA" id="ARBA00022889"/>
    </source>
</evidence>
<comment type="subcellular location">
    <subcellularLocation>
        <location evidence="1">Membrane</location>
    </subcellularLocation>
</comment>
<evidence type="ECO:0000313" key="10">
    <source>
        <dbReference type="Proteomes" id="UP001153269"/>
    </source>
</evidence>
<dbReference type="Proteomes" id="UP001153269">
    <property type="component" value="Unassembled WGS sequence"/>
</dbReference>
<keyword evidence="10" id="KW-1185">Reference proteome</keyword>
<evidence type="ECO:0000256" key="1">
    <source>
        <dbReference type="ARBA" id="ARBA00004370"/>
    </source>
</evidence>
<dbReference type="GO" id="GO:0016020">
    <property type="term" value="C:membrane"/>
    <property type="evidence" value="ECO:0007669"/>
    <property type="project" value="UniProtKB-SubCell"/>
</dbReference>
<keyword evidence="4" id="KW-0130">Cell adhesion</keyword>
<evidence type="ECO:0000256" key="8">
    <source>
        <dbReference type="SAM" id="SignalP"/>
    </source>
</evidence>
<dbReference type="InterPro" id="IPR010335">
    <property type="entry name" value="Mesothelin"/>
</dbReference>
<feature type="chain" id="PRO_5040362311" evidence="8">
    <location>
        <begin position="28"/>
        <end position="3580"/>
    </location>
</feature>
<reference evidence="9" key="1">
    <citation type="submission" date="2020-03" db="EMBL/GenBank/DDBJ databases">
        <authorList>
            <person name="Weist P."/>
        </authorList>
    </citation>
    <scope>NUCLEOTIDE SEQUENCE</scope>
</reference>
<sequence length="3580" mass="395750">MGGRRTPAQVLLLSAVGVVCLSTLVSTMLNTTSGPDPPQNSQPTPSSGYQKTCQAENLRDASHRVSTAVDTLAVELSCKGRKNGNLSKDKSMELEQNLRKILDLTLKVFFDLSGNESGFNVLDIFGILDSLSLGNHSDPGFLRLWFSLKMAPLLPHVDESFLISLSQQNFSCTAFRELVGAMGEELETSERMKRKLIYTSFIKAYLSRKNLSDPGCTKQMNQSEEWLQRYIGNFFVYASLEDLKEINPNFKAEEVLGKLSPNQKAELILDPDSGALRNETIVREVFKSLNMSNDDNQLSLFFLAFTRINMQKNITLITNPAVRGTILNLTLTALAQRFKDFEPEDFTLWFQCKQTLVDENLICAAANRSQLDQTLSIGNSSEAMCNVPVVGHACSSATHLTPNNLARLVFCTLESDRTYPVEAGNNSFPALSNALDALGEVRITNFTQAQLQSGDFVKSRFQTLRPLLASPSSNFLFCLSAKNFSCQSYQTVIQVFSNQRQFMERKIQRRVFTHFVKPFLSRNDSSDPGCVSSVNGSAKWLQANIGGFSEFAALHDLLGLNPNFSSAESLSVLTPTQVAQLPLTSGASNDTDQIDRVFERLEEGNAVDNVAEFLTELTAEEKDPDFQPFVRDRVMNRTFQIISPHFLNFKTGDWFVWFNVRLVPFLASFSAVMLENATSTINCTNYHVVVSGMNKALPKMRKDRRNEISDVLLGYLTKSASVVTEPGCRQGIQSDAQWLEVNLGGFVKNRKYSELKVFNLSVEAVLVSLSPDQKAELILDPDSGALRNETIVREVFKSLNLSHDDNQLQQFFLALTRINMQKNITLITNPAVRGTILNLTLTALVPGFKDFEPEDFTLWFQVNLATVMASIHPGSLVVIPSNISCTSFAAILTGLVKPLESLPLPLSHDVRSAIASFKETFPDCAEAESLMCKQTLVDENLICAAANRSQLDQTLSIGNSSEAMCNVPVVGHACSSATHLTPNNLARLVFCTLESDRTYPVEVWKLLFQKALTSVDRALDLFATMAGNNSFPALSNALDALGEVRITNFTQAQLQSGDFVKSRFQTLRPLLASPSSNFLFCLSAKNFSCQSYQTVIQVFSNQRQFMERKIQRRVFTHFVKPFLSRNDSSDPGCVSSVNGSAKWLQANIGGFSEFAALHDLLGLNPNFSSAESLSVLTPTQVAQLPLTSGASNDTDQIDRVFERLEEGNAVDNVAEFLTELTAEEKDPDFQPFVRDRVMNRTFQIISPHFLNFKTGDWFVWFNVRLVPFLASFSAVMLENATSTINCTNYHVVVSGMNKALPKMRKDRRNEISDVLLGYLTKSASVVTEPGCRQGIQSDAQWLEVNLGGFVKNRKYSELKVFNLSVEAVLVSLSPDQKAELILDPDSGALRNETIVREVFKSLNLSHDDNQLQQFFLALTRINMQKNITLITNPAVRGTILNLTLTALVPGFKDFEPEDFTLWFQVNLATVMASIHPGSLVVIPSNISCTSFAAILTGLVKPLESLPLPLSHDVRSAIASFKETFPDCAEAESLMCKQTLVDENLICAAANRSQLDQTLSIGNSSEAMCNVPVVGHACSSATHLTPNNLARLVFCTLESDRTYPVEVWKLLFQKALTSVDRALDLFATMAGNNSFPALSNALDALGEVRITNFTQAQLQSGDFVKSRFQTLRPLLASPSSNFLFCLSAKNFSCQSYQTVIQVFSNQRQFMERKIQRRVFTHFVKPFLSRNDSSDPGCVSSVNGSAKWLQANIGGFSEFAALHDLLGLNPNFSSAESLSVLTPTQVAQLPLTSGASNDTDQIDRVFERLEEGNAVDNVAEFLTELTAEEKDPDFQPFVRDRVMNRTFQIISPHFLNFKTGDWFVWFNVRLVPFLASFSAVMLENATSTINCTNYHVVVSGMNKALPKMRKDRRNEISDVLLGYLTKSASVVTEPGCRQGIQSDAQWLEVNLGGFVKNRKYSELKVFNLSVEAVLVSLSPDQKAELILDPDSGALRNETIVREVFKSLNLSHDDNQLQQFFLALTRINMQKNITLITNPAVRGTILNLTLTALVPGFKDFEPEDFTLWFQVNLATVMASIHPGSLVVIPSNISCTSFAAILTGLVKPLESLPLPLSHDVRSAIASFKETFPDCAEAESLMCKQTLVDENLICAAANRSQLDQTLSIGNSSEAMCNVPVIGHACSSATHLTPNNLARLVFCTLESDRTYPVEVWKLLFQKALTSVDRALDLFATMAGNNSFPALSNALDALGEVRITNFTQAQLQSGDFVKSRFQTLRPLLASPSSNFLFCLSAKNFSCQSYQTVIQVFSNQRQFMERKIQRRVFTHFVKPFLSRNDSSDPGCVSSVNGSTEWLQANIGGFSEFAALRDLQGLNPNFSSVEVADLFTFDQLASYAAIPSQLKTKQEVIKIMAVIKPVDYGAFFDTVSPAIETHPANYTLEVKSAFLQAIYDRGNLSSPTINDSEFLLWLRVRLRPLLVDLSPSLLLSTITASELNQLLSQPNMIDNNSDICVIFNNYNNTPAFLENEDVPDNVKMATLPCVWPLALNSKTKPEVESWFVHRLRNYLKFLNKSLISPTVVQNATCLAFQRLVSVMGTNFTYNNSEFGQGDVYTTIKTYLSSGSGPRCYNAKDQELNSTSWFVNYIGSFVTFITPDDLATFISSSQAKVFLEDRANLELFNNTAIPENVTDFYISQLFELNPTFNLRELPGAFLCSNEVPIGAYTSVNEKDTLLVLKEMATFCNTTVNPEASTALASNIQTITPATFATLGSASAALTTSKITSIDPTVLVSSLSTLSAVDTWSLVQASTIIQIMIAGGFQIKSASSLESLGTLVSGVPSNSIEAVPASELLKVSKSPAFVSSMLTATVVVQQTFVKKIVSIDPSPAKVVLNVPDAMASHIAPSLLVFTNETVDISVMNRKTWTPDQAALFFGTLDTSSFDTEQLSPSMLQGFTCTSAQKMKRSKVRGLVRACRSRKSRAKVVLKQSQLTCMYNLLKGNLSQNFGDYPSDMLLYFKKGDVKKANCRSYISAVGAADFTVASSILNKGSLLLSEAKTCLDIKDSTLSRDNVEVMGNMACTLDGDYIRNADPLILEKLKVCKNLSDSQVVSIEWLLLNRTTPYGDVNTWTKQTLNDLGSLPLYFTKDIWGKLKHKTKKMHLKKFMPRLRKSKTKKRKLKHLFKQMSASKRKRGAGCTVGNITQLTASDPSFPFGYDAMQFDLCLDVPVLKDNLNSICEKVDDDDFQTIILKKLNQAYPSGVADNEVQMLGSVSRRASIDNISKWSITKIGTLAALMDVGDGPWEAAESKAIITSYLNSSGETLDSTVLNTIGLNLCSLDVSTLMSITPESIRNADPLNMASCSSEQKRVLYEISKTAFSSQRNNSGIFYNLIKSSSGGAPLLDVEQLSTQGINMDVLTFTSLDPSVITALNVTTVQDLMGSHVSDLELFAKHPVVQNWVNSRLQPYHCTTQLHQQHKYCYISICISVDISFNTCNSIRVDISFNISSSIRVDISFNTCNSIRVDISFNLCNSIRVDISFNICNSIRVDISFNICNSIRVDISFNICNSIRVDISICISSSQYSDSNTG</sequence>
<evidence type="ECO:0000256" key="3">
    <source>
        <dbReference type="ARBA" id="ARBA00022729"/>
    </source>
</evidence>